<dbReference type="AlphaFoldDB" id="A0A2W5K916"/>
<dbReference type="InterPro" id="IPR045499">
    <property type="entry name" value="DUF6492"/>
</dbReference>
<proteinExistence type="predicted"/>
<evidence type="ECO:0000313" key="1">
    <source>
        <dbReference type="EMBL" id="PZQ11918.1"/>
    </source>
</evidence>
<dbReference type="Proteomes" id="UP000249577">
    <property type="component" value="Unassembled WGS sequence"/>
</dbReference>
<reference evidence="1 2" key="1">
    <citation type="submission" date="2017-08" db="EMBL/GenBank/DDBJ databases">
        <title>Infants hospitalized years apart are colonized by the same room-sourced microbial strains.</title>
        <authorList>
            <person name="Brooks B."/>
            <person name="Olm M.R."/>
            <person name="Firek B.A."/>
            <person name="Baker R."/>
            <person name="Thomas B.C."/>
            <person name="Morowitz M.J."/>
            <person name="Banfield J.F."/>
        </authorList>
    </citation>
    <scope>NUCLEOTIDE SEQUENCE [LARGE SCALE GENOMIC DNA]</scope>
    <source>
        <strain evidence="1">S2_005_003_R2_43</strain>
    </source>
</reference>
<dbReference type="EMBL" id="QFPN01000010">
    <property type="protein sequence ID" value="PZQ11918.1"/>
    <property type="molecule type" value="Genomic_DNA"/>
</dbReference>
<protein>
    <submittedName>
        <fullName evidence="1">Uncharacterized protein</fullName>
    </submittedName>
</protein>
<name>A0A2W5K916_ANCNO</name>
<evidence type="ECO:0000313" key="2">
    <source>
        <dbReference type="Proteomes" id="UP000249577"/>
    </source>
</evidence>
<organism evidence="1 2">
    <name type="scientific">Ancylobacter novellus</name>
    <name type="common">Thiobacillus novellus</name>
    <dbReference type="NCBI Taxonomy" id="921"/>
    <lineage>
        <taxon>Bacteria</taxon>
        <taxon>Pseudomonadati</taxon>
        <taxon>Pseudomonadota</taxon>
        <taxon>Alphaproteobacteria</taxon>
        <taxon>Hyphomicrobiales</taxon>
        <taxon>Xanthobacteraceae</taxon>
        <taxon>Ancylobacter</taxon>
    </lineage>
</organism>
<comment type="caution">
    <text evidence="1">The sequence shown here is derived from an EMBL/GenBank/DDBJ whole genome shotgun (WGS) entry which is preliminary data.</text>
</comment>
<accession>A0A2W5K916</accession>
<dbReference type="Pfam" id="PF20102">
    <property type="entry name" value="DUF6492"/>
    <property type="match status" value="1"/>
</dbReference>
<sequence length="309" mass="34710">MSARLSVRLSTCSFRGDFESCRTLCESVDRFVDGSIEHWLIVPSRDLDLFRGLGGRRRRVVAEDAFLPRGFWKAPTPPAPVRKLLGLPRRNVYLTPFSPPVRGWIAQQIMKIAATVEADADVVVHVDSDNAFIRPLAYEHLVRGDTVRLYRSPEMIPLDTHRRWHRAASALLGLPDEDWHGAEYIDALVVWRRSAAAAMAERIEAVAGKSWRVALSRTPHFAEYVLYGVHADRIMGFEAAGVWPEPLSLCHSRWSGDFAGPEDEEAFVKAVRPGQVSCLIQSTIDLTPERRAELYARVEREAARQDAGG</sequence>
<gene>
    <name evidence="1" type="ORF">DI565_17205</name>
</gene>